<gene>
    <name evidence="2" type="ORF">Z955_10965</name>
</gene>
<feature type="domain" description="TerD" evidence="1">
    <location>
        <begin position="91"/>
        <end position="275"/>
    </location>
</feature>
<dbReference type="Proteomes" id="UP000030014">
    <property type="component" value="Unassembled WGS sequence"/>
</dbReference>
<reference evidence="2 3" key="1">
    <citation type="submission" date="2014-01" db="EMBL/GenBank/DDBJ databases">
        <title>Plasmidome dynamics in the species complex Clostridium novyi sensu lato converts strains of independent lineages into distinctly different pathogens.</title>
        <authorList>
            <person name="Skarin H."/>
            <person name="Segerman B."/>
        </authorList>
    </citation>
    <scope>NUCLEOTIDE SEQUENCE [LARGE SCALE GENOMIC DNA]</scope>
    <source>
        <strain evidence="2 3">DC5</strain>
    </source>
</reference>
<dbReference type="Gene3D" id="2.60.60.30">
    <property type="entry name" value="sav2460 like domains"/>
    <property type="match status" value="1"/>
</dbReference>
<protein>
    <submittedName>
        <fullName evidence="2">Stress protein</fullName>
    </submittedName>
</protein>
<dbReference type="RefSeq" id="WP_039257560.1">
    <property type="nucleotide sequence ID" value="NZ_JDRY01000050.1"/>
</dbReference>
<dbReference type="Pfam" id="PF02342">
    <property type="entry name" value="TerD"/>
    <property type="match status" value="1"/>
</dbReference>
<sequence length="280" mass="32116">MNFNINEESRFIKKSTEKKYGNLLVDTTIKEDRGIIDLTNTNSNKSTYSSNINLKSLTLNSIKAVDEIAATKIKKINTQNNNKELIKNNNSITLRKGEKVFINSNKKNIFKLLIVLDWDIEYKGNYPIDLDTSVFMVDANGNTMEKNFIFYGNTKSLDNAVKLGEDYNTEIKKNYKETIQVDLKTISENVEKLAFTVTIYEGEKRQQNFSKILNGYFRVIDIESESEIFSYKFNDGLNKETAVVIAEIYRYKEFWKLNPIGDGFNGGLGALCNNYGIEIE</sequence>
<dbReference type="CDD" id="cd06974">
    <property type="entry name" value="TerD_like"/>
    <property type="match status" value="1"/>
</dbReference>
<dbReference type="AlphaFoldDB" id="A0A0A0IE33"/>
<name>A0A0A0IE33_CLOBO</name>
<dbReference type="PANTHER" id="PTHR32097:SF17">
    <property type="entry name" value="CAMP-BINDING PROTEIN 1-RELATED"/>
    <property type="match status" value="1"/>
</dbReference>
<evidence type="ECO:0000259" key="1">
    <source>
        <dbReference type="Pfam" id="PF02342"/>
    </source>
</evidence>
<organism evidence="2 3">
    <name type="scientific">Clostridium botulinum C/D str. DC5</name>
    <dbReference type="NCBI Taxonomy" id="1443128"/>
    <lineage>
        <taxon>Bacteria</taxon>
        <taxon>Bacillati</taxon>
        <taxon>Bacillota</taxon>
        <taxon>Clostridia</taxon>
        <taxon>Eubacteriales</taxon>
        <taxon>Clostridiaceae</taxon>
        <taxon>Clostridium</taxon>
    </lineage>
</organism>
<accession>A0A0A0IE33</accession>
<dbReference type="InterPro" id="IPR003325">
    <property type="entry name" value="TerD"/>
</dbReference>
<dbReference type="PANTHER" id="PTHR32097">
    <property type="entry name" value="CAMP-BINDING PROTEIN 1-RELATED"/>
    <property type="match status" value="1"/>
</dbReference>
<comment type="caution">
    <text evidence="2">The sequence shown here is derived from an EMBL/GenBank/DDBJ whole genome shotgun (WGS) entry which is preliminary data.</text>
</comment>
<proteinExistence type="predicted"/>
<evidence type="ECO:0000313" key="3">
    <source>
        <dbReference type="Proteomes" id="UP000030014"/>
    </source>
</evidence>
<evidence type="ECO:0000313" key="2">
    <source>
        <dbReference type="EMBL" id="KGM98586.1"/>
    </source>
</evidence>
<dbReference type="InterPro" id="IPR051324">
    <property type="entry name" value="Stress/Tellurium_Resist"/>
</dbReference>
<dbReference type="EMBL" id="JDRY01000050">
    <property type="protein sequence ID" value="KGM98586.1"/>
    <property type="molecule type" value="Genomic_DNA"/>
</dbReference>